<feature type="region of interest" description="Disordered" evidence="4">
    <location>
        <begin position="790"/>
        <end position="850"/>
    </location>
</feature>
<dbReference type="GO" id="GO:0072579">
    <property type="term" value="P:glycine receptor clustering"/>
    <property type="evidence" value="ECO:0007669"/>
    <property type="project" value="TreeGrafter"/>
</dbReference>
<dbReference type="GO" id="GO:0061598">
    <property type="term" value="F:molybdopterin adenylyltransferase activity"/>
    <property type="evidence" value="ECO:0007669"/>
    <property type="project" value="UniProtKB-EC"/>
</dbReference>
<dbReference type="Gene3D" id="3.90.105.10">
    <property type="entry name" value="Molybdopterin biosynthesis moea protein, domain 2"/>
    <property type="match status" value="2"/>
</dbReference>
<dbReference type="GO" id="GO:0061599">
    <property type="term" value="F:molybdopterin molybdotransferase activity"/>
    <property type="evidence" value="ECO:0007669"/>
    <property type="project" value="TreeGrafter"/>
</dbReference>
<keyword evidence="7" id="KW-1185">Reference proteome</keyword>
<gene>
    <name evidence="6" type="primary">Gphn_1</name>
    <name evidence="6" type="ORF">G6Z75_0013297</name>
</gene>
<dbReference type="GO" id="GO:0099634">
    <property type="term" value="C:postsynaptic specialization membrane"/>
    <property type="evidence" value="ECO:0007669"/>
    <property type="project" value="GOC"/>
</dbReference>
<feature type="compositionally biased region" description="Low complexity" evidence="4">
    <location>
        <begin position="790"/>
        <end position="800"/>
    </location>
</feature>
<dbReference type="Proteomes" id="UP000667349">
    <property type="component" value="Unassembled WGS sequence"/>
</dbReference>
<dbReference type="Pfam" id="PF03453">
    <property type="entry name" value="MoeA_N"/>
    <property type="match status" value="2"/>
</dbReference>
<feature type="domain" description="MoaB/Mog" evidence="5">
    <location>
        <begin position="1066"/>
        <end position="1207"/>
    </location>
</feature>
<evidence type="ECO:0000256" key="1">
    <source>
        <dbReference type="ARBA" id="ARBA00007589"/>
    </source>
</evidence>
<feature type="domain" description="MoaB/Mog" evidence="5">
    <location>
        <begin position="371"/>
        <end position="512"/>
    </location>
</feature>
<comment type="similarity">
    <text evidence="1">In the N-terminal section; belongs to the MoaB/Mog family.</text>
</comment>
<dbReference type="SUPFAM" id="SSF63882">
    <property type="entry name" value="MoeA N-terminal region -like"/>
    <property type="match status" value="2"/>
</dbReference>
<reference evidence="6" key="1">
    <citation type="submission" date="2020-02" db="EMBL/GenBank/DDBJ databases">
        <title>Relaxed selection underlies rapid genomic changes in the transitions from sociality to social parasitism in ants.</title>
        <authorList>
            <person name="Bi X."/>
        </authorList>
    </citation>
    <scope>NUCLEOTIDE SEQUENCE</scope>
    <source>
        <strain evidence="6">BGI-DK2013a</strain>
        <tissue evidence="6">Whole body</tissue>
    </source>
</reference>
<dbReference type="GO" id="GO:0005829">
    <property type="term" value="C:cytosol"/>
    <property type="evidence" value="ECO:0007669"/>
    <property type="project" value="TreeGrafter"/>
</dbReference>
<dbReference type="GO" id="GO:0097112">
    <property type="term" value="P:gamma-aminobutyric acid receptor clustering"/>
    <property type="evidence" value="ECO:0007669"/>
    <property type="project" value="TreeGrafter"/>
</dbReference>
<evidence type="ECO:0000256" key="3">
    <source>
        <dbReference type="ARBA" id="ARBA00012509"/>
    </source>
</evidence>
<dbReference type="EMBL" id="JAANHZ010000196">
    <property type="protein sequence ID" value="KAG5314341.1"/>
    <property type="molecule type" value="Genomic_DNA"/>
</dbReference>
<dbReference type="InterPro" id="IPR036135">
    <property type="entry name" value="MoeA_linker/N_sf"/>
</dbReference>
<feature type="compositionally biased region" description="Basic and acidic residues" evidence="4">
    <location>
        <begin position="840"/>
        <end position="850"/>
    </location>
</feature>
<dbReference type="GO" id="GO:0030425">
    <property type="term" value="C:dendrite"/>
    <property type="evidence" value="ECO:0007669"/>
    <property type="project" value="TreeGrafter"/>
</dbReference>
<feature type="non-terminal residue" evidence="6">
    <location>
        <position position="1"/>
    </location>
</feature>
<name>A0A836EU68_9HYME</name>
<feature type="non-terminal residue" evidence="6">
    <location>
        <position position="1294"/>
    </location>
</feature>
<evidence type="ECO:0000313" key="6">
    <source>
        <dbReference type="EMBL" id="KAG5314341.1"/>
    </source>
</evidence>
<accession>A0A836EU68</accession>
<dbReference type="GO" id="GO:0098970">
    <property type="term" value="P:postsynaptic neurotransmitter receptor diffusion trapping"/>
    <property type="evidence" value="ECO:0007669"/>
    <property type="project" value="TreeGrafter"/>
</dbReference>
<dbReference type="Gene3D" id="2.40.340.10">
    <property type="entry name" value="MoeA, C-terminal, domain IV"/>
    <property type="match status" value="2"/>
</dbReference>
<dbReference type="SUPFAM" id="SSF53218">
    <property type="entry name" value="Molybdenum cofactor biosynthesis proteins"/>
    <property type="match status" value="2"/>
</dbReference>
<dbReference type="Gene3D" id="3.40.980.10">
    <property type="entry name" value="MoaB/Mog-like domain"/>
    <property type="match status" value="2"/>
</dbReference>
<dbReference type="GO" id="GO:0006777">
    <property type="term" value="P:Mo-molybdopterin cofactor biosynthetic process"/>
    <property type="evidence" value="ECO:0007669"/>
    <property type="project" value="TreeGrafter"/>
</dbReference>
<comment type="similarity">
    <text evidence="2">In the C-terminal section; belongs to the MoeA family.</text>
</comment>
<dbReference type="InterPro" id="IPR038987">
    <property type="entry name" value="MoeA-like"/>
</dbReference>
<dbReference type="Pfam" id="PF00994">
    <property type="entry name" value="MoCF_biosynth"/>
    <property type="match status" value="2"/>
</dbReference>
<dbReference type="EC" id="2.7.7.75" evidence="3"/>
<sequence length="1294" mass="146058">MLMFEKYEMLIKDILDCMADEYEIIASKNNDNFEKSSNSDIDDSEMTSHLTKSEKEMFLEISIEPGTCVRVRSGDPIPKGCLDMKPGKSTTFASCMYNCKRKFFLCMSANPATVPIVAHVVLLPFLNMIHRNCSTPIVMQICVRNLHSRINFLYTYGSVAMQENISIQNLSKRIYKRQNQTIMMSVKNALHTMHKILDDEYECYIETVKTNNAYSRVLADNIKSSTNVPFYNTSTKHGYAVLVSDGKSKRRVLKAHLTFAEISVVPGTCVRVRSGDPIPNGATAVVMLANTKILEECSDNDDDYFNINDKEYEIEVLVAPQKNENIRNADCEIENGQTVLQIYSRIGSVELGILKLCGINSVPVIQIPSVGLLSIGDKLEHPGYTSTLKHIYDCNHITLMSLLKENGYNPVDLGISAYQLKAIIKNIKYALNKVNLLVIMGHANDNDLLKPILREYFNAVIHFGHVEMKPGKSTTFATCIFNHKMKFFLCMSANPVTIPIVSHIFLLPFLNGMHFDIMAYEPKPNIQTCIMTTHELHRRPKFSWTTLHWSEKETFPRTCYSKKHQNILKYQKANALLMLPQRTVHESKIDAAFVSAMFFAEISIIPGICVRVKNGEPIPNVRRDCDTQLASGQIKDGLNEATVLAKYITNNLAGNVNVIQLEKCDKKKIKVDLTFLSTEYSGNTILLIGDTLSDCVVHDAIEEVINKNVRIDINTLISSLTETLECFIIRPICGILNRSLIINMCGFYRNAQASLEAFGNTILDILCLISRLNEQIFNINKEDNCVEPFNNNNDNNNDNNKSAEESDNNCNDDEQFENNSNDDFDSFYNDNSKSSTNNDKTNDNTNDIHDKMPMEVSFEQSLKILSMDDFYKKQEESKVVSLEETQNIMKTIIYKYHKIYSETVRTNDAYGRVIAEDIYSSVNVPRCCVSTKHGYAVLASDGQGVRKVLKANLMLVKKISIVPGICIRVRSGDPIPDGATAVVKSVNTKIIDEDDNENYFNIDNMEYEIVVLVAPKEGENIRKAGCEIKSNELIKYSFSRIKTADLGILTLCDIDSITVIKLPSVGLLCIGYDVLRPGNTSTLGRVYDCNKIIVSSLLKKNNYDPVDLGISAHKLDDIVNKIKNALDKVDILVIMGHTNDKDLLKPILKTYFNAMIHFGCVDMKPGKSTMFATCTFKQKMKFFLCMSANPITVSVVTHVLLLPFLNETYCNYLMKPVNMQACVHTKHELHSRPKFSWTTLRWMETERFSRACCLQNQNIISYQKGNALLKLPSCSPNQSILEAAFVPAMFLKNL</sequence>
<feature type="compositionally biased region" description="Low complexity" evidence="4">
    <location>
        <begin position="826"/>
        <end position="839"/>
    </location>
</feature>
<dbReference type="SMART" id="SM00852">
    <property type="entry name" value="MoCF_biosynth"/>
    <property type="match status" value="2"/>
</dbReference>
<dbReference type="GO" id="GO:0007529">
    <property type="term" value="P:establishment of synaptic specificity at neuromuscular junction"/>
    <property type="evidence" value="ECO:0007669"/>
    <property type="project" value="TreeGrafter"/>
</dbReference>
<organism evidence="6 7">
    <name type="scientific">Acromyrmex insinuator</name>
    <dbReference type="NCBI Taxonomy" id="230686"/>
    <lineage>
        <taxon>Eukaryota</taxon>
        <taxon>Metazoa</taxon>
        <taxon>Ecdysozoa</taxon>
        <taxon>Arthropoda</taxon>
        <taxon>Hexapoda</taxon>
        <taxon>Insecta</taxon>
        <taxon>Pterygota</taxon>
        <taxon>Neoptera</taxon>
        <taxon>Endopterygota</taxon>
        <taxon>Hymenoptera</taxon>
        <taxon>Apocrita</taxon>
        <taxon>Aculeata</taxon>
        <taxon>Formicoidea</taxon>
        <taxon>Formicidae</taxon>
        <taxon>Myrmicinae</taxon>
        <taxon>Acromyrmex</taxon>
    </lineage>
</organism>
<evidence type="ECO:0000259" key="5">
    <source>
        <dbReference type="SMART" id="SM00852"/>
    </source>
</evidence>
<evidence type="ECO:0000313" key="7">
    <source>
        <dbReference type="Proteomes" id="UP000667349"/>
    </source>
</evidence>
<dbReference type="InterPro" id="IPR001453">
    <property type="entry name" value="MoaB/Mog_dom"/>
</dbReference>
<protein>
    <recommendedName>
        <fullName evidence="3">molybdopterin adenylyltransferase</fullName>
        <ecNumber evidence="3">2.7.7.75</ecNumber>
    </recommendedName>
</protein>
<proteinExistence type="inferred from homology"/>
<evidence type="ECO:0000256" key="4">
    <source>
        <dbReference type="SAM" id="MobiDB-lite"/>
    </source>
</evidence>
<dbReference type="Gene3D" id="2.170.190.11">
    <property type="entry name" value="Molybdopterin biosynthesis moea protein, domain 3"/>
    <property type="match status" value="2"/>
</dbReference>
<dbReference type="InterPro" id="IPR036688">
    <property type="entry name" value="MoeA_C_domain_IV_sf"/>
</dbReference>
<dbReference type="PANTHER" id="PTHR10192">
    <property type="entry name" value="MOLYBDOPTERIN BIOSYNTHESIS PROTEIN"/>
    <property type="match status" value="1"/>
</dbReference>
<dbReference type="InterPro" id="IPR005110">
    <property type="entry name" value="MoeA_linker/N"/>
</dbReference>
<comment type="caution">
    <text evidence="6">The sequence shown here is derived from an EMBL/GenBank/DDBJ whole genome shotgun (WGS) entry which is preliminary data.</text>
</comment>
<dbReference type="PANTHER" id="PTHR10192:SF5">
    <property type="entry name" value="GEPHYRIN"/>
    <property type="match status" value="1"/>
</dbReference>
<dbReference type="InterPro" id="IPR036425">
    <property type="entry name" value="MoaB/Mog-like_dom_sf"/>
</dbReference>
<feature type="compositionally biased region" description="Acidic residues" evidence="4">
    <location>
        <begin position="805"/>
        <end position="825"/>
    </location>
</feature>
<evidence type="ECO:0000256" key="2">
    <source>
        <dbReference type="ARBA" id="ARBA00008339"/>
    </source>
</evidence>